<dbReference type="AlphaFoldDB" id="A0A447CQZ5"/>
<feature type="signal peptide" evidence="2">
    <location>
        <begin position="1"/>
        <end position="34"/>
    </location>
</feature>
<accession>A0A447CQZ5</accession>
<dbReference type="PANTHER" id="PTHR30163">
    <property type="entry name" value="MEMBRANE-BOUND LYTIC MUREIN TRANSGLYCOSYLASE B"/>
    <property type="match status" value="1"/>
</dbReference>
<comment type="caution">
    <text evidence="5">The sequence shown here is derived from an EMBL/GenBank/DDBJ whole genome shotgun (WGS) entry which is preliminary data.</text>
</comment>
<dbReference type="InterPro" id="IPR031304">
    <property type="entry name" value="SLT_2"/>
</dbReference>
<dbReference type="Gene3D" id="1.10.101.10">
    <property type="entry name" value="PGBD-like superfamily/PGBD"/>
    <property type="match status" value="1"/>
</dbReference>
<dbReference type="InterPro" id="IPR036365">
    <property type="entry name" value="PGBD-like_sf"/>
</dbReference>
<evidence type="ECO:0000256" key="2">
    <source>
        <dbReference type="SAM" id="SignalP"/>
    </source>
</evidence>
<evidence type="ECO:0000256" key="1">
    <source>
        <dbReference type="SAM" id="MobiDB-lite"/>
    </source>
</evidence>
<dbReference type="InterPro" id="IPR036366">
    <property type="entry name" value="PGBDSf"/>
</dbReference>
<keyword evidence="2" id="KW-0732">Signal</keyword>
<dbReference type="InterPro" id="IPR043426">
    <property type="entry name" value="MltB-like"/>
</dbReference>
<dbReference type="PANTHER" id="PTHR30163:SF8">
    <property type="entry name" value="LYTIC MUREIN TRANSGLYCOSYLASE"/>
    <property type="match status" value="1"/>
</dbReference>
<dbReference type="GO" id="GO:0008933">
    <property type="term" value="F:peptidoglycan lytic transglycosylase activity"/>
    <property type="evidence" value="ECO:0007669"/>
    <property type="project" value="TreeGrafter"/>
</dbReference>
<proteinExistence type="predicted"/>
<dbReference type="InterPro" id="IPR002477">
    <property type="entry name" value="Peptidoglycan-bd-like"/>
</dbReference>
<organism evidence="5 6">
    <name type="scientific">Rhodoplanes serenus</name>
    <dbReference type="NCBI Taxonomy" id="200615"/>
    <lineage>
        <taxon>Bacteria</taxon>
        <taxon>Pseudomonadati</taxon>
        <taxon>Pseudomonadota</taxon>
        <taxon>Alphaproteobacteria</taxon>
        <taxon>Hyphomicrobiales</taxon>
        <taxon>Nitrobacteraceae</taxon>
        <taxon>Rhodoplanes</taxon>
    </lineage>
</organism>
<feature type="domain" description="Peptidoglycan binding-like" evidence="3">
    <location>
        <begin position="377"/>
        <end position="431"/>
    </location>
</feature>
<dbReference type="OrthoDB" id="9808544at2"/>
<feature type="chain" id="PRO_5019373234" evidence="2">
    <location>
        <begin position="35"/>
        <end position="435"/>
    </location>
</feature>
<dbReference type="NCBIfam" id="TIGR02283">
    <property type="entry name" value="MltB_2"/>
    <property type="match status" value="1"/>
</dbReference>
<dbReference type="SUPFAM" id="SSF47090">
    <property type="entry name" value="PGBD-like"/>
    <property type="match status" value="1"/>
</dbReference>
<dbReference type="Pfam" id="PF13406">
    <property type="entry name" value="SLT_2"/>
    <property type="match status" value="1"/>
</dbReference>
<dbReference type="InterPro" id="IPR023346">
    <property type="entry name" value="Lysozyme-like_dom_sf"/>
</dbReference>
<feature type="domain" description="Transglycosylase SLT" evidence="4">
    <location>
        <begin position="64"/>
        <end position="355"/>
    </location>
</feature>
<evidence type="ECO:0000313" key="5">
    <source>
        <dbReference type="EMBL" id="VCU07592.1"/>
    </source>
</evidence>
<evidence type="ECO:0000259" key="4">
    <source>
        <dbReference type="Pfam" id="PF13406"/>
    </source>
</evidence>
<gene>
    <name evidence="5" type="primary">mltB_2</name>
    <name evidence="5" type="ORF">RHODGE_RHODGE_00676</name>
</gene>
<protein>
    <submittedName>
        <fullName evidence="5">Membrane-bound lytic murein transglycosylase B</fullName>
    </submittedName>
</protein>
<dbReference type="Pfam" id="PF01471">
    <property type="entry name" value="PG_binding_1"/>
    <property type="match status" value="1"/>
</dbReference>
<dbReference type="InterPro" id="IPR011970">
    <property type="entry name" value="MltB_2"/>
</dbReference>
<dbReference type="InterPro" id="IPR006311">
    <property type="entry name" value="TAT_signal"/>
</dbReference>
<name>A0A447CQZ5_9BRAD</name>
<dbReference type="Proteomes" id="UP000289200">
    <property type="component" value="Unassembled WGS sequence"/>
</dbReference>
<dbReference type="Gene3D" id="1.10.8.350">
    <property type="entry name" value="Bacterial muramidase"/>
    <property type="match status" value="1"/>
</dbReference>
<dbReference type="GO" id="GO:0009253">
    <property type="term" value="P:peptidoglycan catabolic process"/>
    <property type="evidence" value="ECO:0007669"/>
    <property type="project" value="TreeGrafter"/>
</dbReference>
<dbReference type="EMBL" id="UWOC01000042">
    <property type="protein sequence ID" value="VCU07592.1"/>
    <property type="molecule type" value="Genomic_DNA"/>
</dbReference>
<evidence type="ECO:0000313" key="6">
    <source>
        <dbReference type="Proteomes" id="UP000289200"/>
    </source>
</evidence>
<dbReference type="SUPFAM" id="SSF53955">
    <property type="entry name" value="Lysozyme-like"/>
    <property type="match status" value="1"/>
</dbReference>
<evidence type="ECO:0000259" key="3">
    <source>
        <dbReference type="Pfam" id="PF01471"/>
    </source>
</evidence>
<dbReference type="PROSITE" id="PS51318">
    <property type="entry name" value="TAT"/>
    <property type="match status" value="1"/>
</dbReference>
<reference evidence="6" key="1">
    <citation type="submission" date="2018-10" db="EMBL/GenBank/DDBJ databases">
        <authorList>
            <person name="Peiro R."/>
            <person name="Begona"/>
            <person name="Cbmso G."/>
            <person name="Lopez M."/>
            <person name="Gonzalez S."/>
            <person name="Sacristan E."/>
            <person name="Castillo E."/>
        </authorList>
    </citation>
    <scope>NUCLEOTIDE SEQUENCE [LARGE SCALE GENOMIC DNA]</scope>
</reference>
<dbReference type="RefSeq" id="WP_129607767.1">
    <property type="nucleotide sequence ID" value="NZ_UWOC01000042.1"/>
</dbReference>
<dbReference type="Gene3D" id="1.10.530.10">
    <property type="match status" value="1"/>
</dbReference>
<feature type="region of interest" description="Disordered" evidence="1">
    <location>
        <begin position="31"/>
        <end position="60"/>
    </location>
</feature>
<keyword evidence="6" id="KW-1185">Reference proteome</keyword>
<sequence length="435" mass="46984">MTPSTTGRRAVHVAAAMAALTGAVMLPATASAQAARPPAPQTQTAQTRTQPTAPAAAPCRNTGSFESWRARFEQEAIQQGISRAAVAAAAPYLVYDSRIVGIDRGQRFFAQSFLQFSDKMLPAYRLQKGAEMIGRHAALFARADKEFGVPAAVIVAFWGLESDFGAGMGKDHAIRSLATLAYDCRRSDMFRGHLFDALRMIERGDLTAAEMIGSWAGELGQTQMMPSEYLAHAVDWDGDRHRNLLKSVPDVIGSTAKYLADLGWRRGEPWLREVRVPAALPWDQADLAIQHPHAQWTAWGVTQRDGKPLPAGGPAASLLLPMGRLGPAFLAYPNFQVYLKWNASLVYATTAAYYATRLAGAPPLNRGAPTIPALGQEEAKELQQLLNRAGFDVGVPDGKIGAGTRSAVKQAQMRLGLPADSYPTPELIARLRAGR</sequence>
<feature type="compositionally biased region" description="Low complexity" evidence="1">
    <location>
        <begin position="31"/>
        <end position="58"/>
    </location>
</feature>